<reference evidence="2 3" key="1">
    <citation type="submission" date="2017-06" db="EMBL/GenBank/DDBJ databases">
        <authorList>
            <person name="Kim H.J."/>
            <person name="Triplett B.A."/>
        </authorList>
    </citation>
    <scope>NUCLEOTIDE SEQUENCE [LARGE SCALE GENOMIC DNA]</scope>
    <source>
        <strain evidence="2 3">DSM 14713</strain>
    </source>
</reference>
<feature type="region of interest" description="Disordered" evidence="1">
    <location>
        <begin position="367"/>
        <end position="386"/>
    </location>
</feature>
<dbReference type="Proteomes" id="UP000217289">
    <property type="component" value="Chromosome"/>
</dbReference>
<protein>
    <submittedName>
        <fullName evidence="2">Uncharacterized protein</fullName>
    </submittedName>
</protein>
<gene>
    <name evidence="2" type="ORF">MEBOL_002958</name>
</gene>
<feature type="region of interest" description="Disordered" evidence="1">
    <location>
        <begin position="157"/>
        <end position="177"/>
    </location>
</feature>
<feature type="region of interest" description="Disordered" evidence="1">
    <location>
        <begin position="64"/>
        <end position="85"/>
    </location>
</feature>
<accession>A0A250IE49</accession>
<dbReference type="EMBL" id="CP022163">
    <property type="protein sequence ID" value="ATB29508.1"/>
    <property type="molecule type" value="Genomic_DNA"/>
</dbReference>
<dbReference type="AlphaFoldDB" id="A0A250IE49"/>
<name>A0A250IE49_9BACT</name>
<dbReference type="KEGG" id="mbd:MEBOL_002958"/>
<organism evidence="2 3">
    <name type="scientific">Melittangium boletus DSM 14713</name>
    <dbReference type="NCBI Taxonomy" id="1294270"/>
    <lineage>
        <taxon>Bacteria</taxon>
        <taxon>Pseudomonadati</taxon>
        <taxon>Myxococcota</taxon>
        <taxon>Myxococcia</taxon>
        <taxon>Myxococcales</taxon>
        <taxon>Cystobacterineae</taxon>
        <taxon>Archangiaceae</taxon>
        <taxon>Melittangium</taxon>
    </lineage>
</organism>
<evidence type="ECO:0000313" key="3">
    <source>
        <dbReference type="Proteomes" id="UP000217289"/>
    </source>
</evidence>
<keyword evidence="3" id="KW-1185">Reference proteome</keyword>
<evidence type="ECO:0000256" key="1">
    <source>
        <dbReference type="SAM" id="MobiDB-lite"/>
    </source>
</evidence>
<evidence type="ECO:0000313" key="2">
    <source>
        <dbReference type="EMBL" id="ATB29508.1"/>
    </source>
</evidence>
<sequence>MNATSTLLWMSLVGASPSSASEPLCEKRAPCTLVETQDAGQDEQGQSSQVKRLSLGWMELESGARSVGQKFGPEGRKEKGTPGTTQCEAQEWWLLRPGKPEQLLLSLCNDGKGAVREATGSAGSNHFLYTRSGVRRDSPWSSSRSVQLSPLLPGSEVNRTQRISRTTKKQKEDGDSWDFEKMSGEVVRAPSDCASGKEAPEGRTLPYLPQVQVDKAYIEGGWKQTGFASGEGECFLTADTYLQGADKVRDVNDASLTVLLVADDTLMIEVLDEKVTGPSAKWLNDDHLEVWLAPEPPQELSDCGPPTDEQLPKQWIIRIADGKVFPGFGKPEQTLQVERAQMPGKEGYWLKVKLPPDLFRGISVVYSDSDSGKGPDSRVATSKLKPGRPETLNPVYWVRPEQAVCTVRDGQLTAVRTEIKAEPGKAVLQMK</sequence>
<proteinExistence type="predicted"/>